<keyword evidence="7" id="KW-0547">Nucleotide-binding</keyword>
<dbReference type="NCBIfam" id="TIGR00150">
    <property type="entry name" value="T6A_YjeE"/>
    <property type="match status" value="1"/>
</dbReference>
<dbReference type="CDD" id="cd04301">
    <property type="entry name" value="NAT_SF"/>
    <property type="match status" value="1"/>
</dbReference>
<evidence type="ECO:0000313" key="12">
    <source>
        <dbReference type="EMBL" id="AIY16527.1"/>
    </source>
</evidence>
<reference evidence="12 13" key="1">
    <citation type="journal article" date="2015" name="Genome Announc.">
        <title>Complete Genome Sequence of Steroid-Transforming Nocardioides simplex VKM Ac-2033D.</title>
        <authorList>
            <person name="Shtratnikova V.Y."/>
            <person name="Schelkunov M.I."/>
            <person name="Pekov Y.A."/>
            <person name="Fokina V.V."/>
            <person name="Logacheva M.D."/>
            <person name="Sokolov S.L."/>
            <person name="Bragin E.Y."/>
            <person name="Ashapkin V.V."/>
            <person name="Donova M.V."/>
        </authorList>
    </citation>
    <scope>NUCLEOTIDE SEQUENCE [LARGE SCALE GENOMIC DNA]</scope>
    <source>
        <strain evidence="12 13">VKM Ac-2033D</strain>
    </source>
</reference>
<evidence type="ECO:0000313" key="13">
    <source>
        <dbReference type="Proteomes" id="UP000030300"/>
    </source>
</evidence>
<name>A0A0A1DIT4_NOCSI</name>
<dbReference type="SUPFAM" id="SSF55729">
    <property type="entry name" value="Acyl-CoA N-acyltransferases (Nat)"/>
    <property type="match status" value="1"/>
</dbReference>
<keyword evidence="6" id="KW-0479">Metal-binding</keyword>
<dbReference type="Pfam" id="PF00583">
    <property type="entry name" value="Acetyltransf_1"/>
    <property type="match status" value="1"/>
</dbReference>
<dbReference type="GeneID" id="96608619"/>
<evidence type="ECO:0000256" key="11">
    <source>
        <dbReference type="ARBA" id="ARBA00032441"/>
    </source>
</evidence>
<keyword evidence="13" id="KW-1185">Reference proteome</keyword>
<dbReference type="KEGG" id="psim:KR76_06660"/>
<evidence type="ECO:0000256" key="10">
    <source>
        <dbReference type="ARBA" id="ARBA00024908"/>
    </source>
</evidence>
<dbReference type="GO" id="GO:0005524">
    <property type="term" value="F:ATP binding"/>
    <property type="evidence" value="ECO:0007669"/>
    <property type="project" value="UniProtKB-KW"/>
</dbReference>
<evidence type="ECO:0000256" key="4">
    <source>
        <dbReference type="ARBA" id="ARBA00022490"/>
    </source>
</evidence>
<dbReference type="Gene3D" id="3.40.630.30">
    <property type="match status" value="1"/>
</dbReference>
<evidence type="ECO:0000256" key="2">
    <source>
        <dbReference type="ARBA" id="ARBA00007599"/>
    </source>
</evidence>
<evidence type="ECO:0000256" key="5">
    <source>
        <dbReference type="ARBA" id="ARBA00022694"/>
    </source>
</evidence>
<evidence type="ECO:0000256" key="8">
    <source>
        <dbReference type="ARBA" id="ARBA00022840"/>
    </source>
</evidence>
<comment type="function">
    <text evidence="10">Required for the formation of a threonylcarbamoyl group on adenosine at position 37 (t(6)A37) in tRNAs that read codons beginning with adenine. Is involved in the transfer of the threonylcarbamoyl moiety of threonylcarbamoyl-AMP (TC-AMP) to the N6 group of A37, together with TsaD and TsaB. TsaE seems to play an indirect role in the t(6)A biosynthesis pathway, possibly in regulating the core enzymatic function of TsaD.</text>
</comment>
<dbReference type="InterPro" id="IPR000182">
    <property type="entry name" value="GNAT_dom"/>
</dbReference>
<dbReference type="GO" id="GO:0046872">
    <property type="term" value="F:metal ion binding"/>
    <property type="evidence" value="ECO:0007669"/>
    <property type="project" value="UniProtKB-KW"/>
</dbReference>
<dbReference type="PANTHER" id="PTHR33540:SF2">
    <property type="entry name" value="TRNA THREONYLCARBAMOYLADENOSINE BIOSYNTHESIS PROTEIN TSAE"/>
    <property type="match status" value="1"/>
</dbReference>
<dbReference type="SUPFAM" id="SSF52540">
    <property type="entry name" value="P-loop containing nucleoside triphosphate hydrolases"/>
    <property type="match status" value="1"/>
</dbReference>
<dbReference type="InterPro" id="IPR027417">
    <property type="entry name" value="P-loop_NTPase"/>
</dbReference>
<dbReference type="STRING" id="2045.KR76_06660"/>
<organism evidence="12 13">
    <name type="scientific">Nocardioides simplex</name>
    <name type="common">Arthrobacter simplex</name>
    <dbReference type="NCBI Taxonomy" id="2045"/>
    <lineage>
        <taxon>Bacteria</taxon>
        <taxon>Bacillati</taxon>
        <taxon>Actinomycetota</taxon>
        <taxon>Actinomycetes</taxon>
        <taxon>Propionibacteriales</taxon>
        <taxon>Nocardioidaceae</taxon>
        <taxon>Pimelobacter</taxon>
    </lineage>
</organism>
<evidence type="ECO:0000256" key="7">
    <source>
        <dbReference type="ARBA" id="ARBA00022741"/>
    </source>
</evidence>
<keyword evidence="4" id="KW-0963">Cytoplasm</keyword>
<dbReference type="EMBL" id="CP009896">
    <property type="protein sequence ID" value="AIY16527.1"/>
    <property type="molecule type" value="Genomic_DNA"/>
</dbReference>
<comment type="subcellular location">
    <subcellularLocation>
        <location evidence="1">Cytoplasm</location>
    </subcellularLocation>
</comment>
<dbReference type="GO" id="GO:0005737">
    <property type="term" value="C:cytoplasm"/>
    <property type="evidence" value="ECO:0007669"/>
    <property type="project" value="UniProtKB-SubCell"/>
</dbReference>
<dbReference type="HOGENOM" id="CLU_076866_0_0_11"/>
<dbReference type="eggNOG" id="COG0802">
    <property type="taxonomic scope" value="Bacteria"/>
</dbReference>
<keyword evidence="8" id="KW-0067">ATP-binding</keyword>
<dbReference type="AlphaFoldDB" id="A0A0A1DIT4"/>
<proteinExistence type="inferred from homology"/>
<sequence>MTVETTRVGPEAAADVLAVVRAAFAARPVLDPPTEALAEDEASIAAMLAPGGGLLIRADGKPVGAVVLDPVGDAVYLRRFGIDPAAQGRGFARALVRAGLRAAGTMGATRVVILAREELPRTVGFWRDMGFVQTARHAPYVEMARPVPVTVDVPSAEAMRDLGHRVAGHLRAGDVLVLSGELGAGKTTFTQGLGAGLGVRGGITSPTFVIARVHPSLADGPALVHVDAYRLGGQAELDDLDLDTDLDAAVTVVEWGTGVAESLSDDRLEIRIARATARTDVDPEADPRVVELDPVGLRWLATALPDLGP</sequence>
<dbReference type="RefSeq" id="WP_038677342.1">
    <property type="nucleotide sequence ID" value="NZ_BJMC01000001.1"/>
</dbReference>
<dbReference type="GO" id="GO:0002949">
    <property type="term" value="P:tRNA threonylcarbamoyladenosine modification"/>
    <property type="evidence" value="ECO:0007669"/>
    <property type="project" value="InterPro"/>
</dbReference>
<protein>
    <recommendedName>
        <fullName evidence="3">tRNA threonylcarbamoyladenosine biosynthesis protein TsaE</fullName>
    </recommendedName>
    <alternativeName>
        <fullName evidence="11">t(6)A37 threonylcarbamoyladenosine biosynthesis protein TsaE</fullName>
    </alternativeName>
</protein>
<comment type="similarity">
    <text evidence="2">Belongs to the TsaE family.</text>
</comment>
<keyword evidence="9" id="KW-0460">Magnesium</keyword>
<dbReference type="InterPro" id="IPR003442">
    <property type="entry name" value="T6A_TsaE"/>
</dbReference>
<evidence type="ECO:0000256" key="6">
    <source>
        <dbReference type="ARBA" id="ARBA00022723"/>
    </source>
</evidence>
<evidence type="ECO:0000256" key="9">
    <source>
        <dbReference type="ARBA" id="ARBA00022842"/>
    </source>
</evidence>
<dbReference type="PANTHER" id="PTHR33540">
    <property type="entry name" value="TRNA THREONYLCARBAMOYLADENOSINE BIOSYNTHESIS PROTEIN TSAE"/>
    <property type="match status" value="1"/>
</dbReference>
<accession>A0A0A1DIT4</accession>
<dbReference type="OrthoDB" id="9800307at2"/>
<evidence type="ECO:0000256" key="1">
    <source>
        <dbReference type="ARBA" id="ARBA00004496"/>
    </source>
</evidence>
<dbReference type="Gene3D" id="3.40.50.300">
    <property type="entry name" value="P-loop containing nucleotide triphosphate hydrolases"/>
    <property type="match status" value="1"/>
</dbReference>
<keyword evidence="5" id="KW-0819">tRNA processing</keyword>
<evidence type="ECO:0000256" key="3">
    <source>
        <dbReference type="ARBA" id="ARBA00019010"/>
    </source>
</evidence>
<dbReference type="eggNOG" id="COG0456">
    <property type="taxonomic scope" value="Bacteria"/>
</dbReference>
<dbReference type="Pfam" id="PF02367">
    <property type="entry name" value="TsaE"/>
    <property type="match status" value="1"/>
</dbReference>
<dbReference type="Proteomes" id="UP000030300">
    <property type="component" value="Chromosome"/>
</dbReference>
<dbReference type="InterPro" id="IPR016181">
    <property type="entry name" value="Acyl_CoA_acyltransferase"/>
</dbReference>
<gene>
    <name evidence="12" type="ORF">KR76_06660</name>
</gene>
<dbReference type="GO" id="GO:0016747">
    <property type="term" value="F:acyltransferase activity, transferring groups other than amino-acyl groups"/>
    <property type="evidence" value="ECO:0007669"/>
    <property type="project" value="InterPro"/>
</dbReference>
<dbReference type="PROSITE" id="PS51186">
    <property type="entry name" value="GNAT"/>
    <property type="match status" value="1"/>
</dbReference>